<dbReference type="Proteomes" id="UP000077134">
    <property type="component" value="Unassembled WGS sequence"/>
</dbReference>
<accession>A0A167C5J4</accession>
<dbReference type="STRING" id="1763538.LPB68_04915"/>
<dbReference type="SUPFAM" id="SSF160719">
    <property type="entry name" value="gpW/gp25-like"/>
    <property type="match status" value="1"/>
</dbReference>
<evidence type="ECO:0008006" key="3">
    <source>
        <dbReference type="Google" id="ProtNLM"/>
    </source>
</evidence>
<dbReference type="OrthoDB" id="2739807at2"/>
<keyword evidence="2" id="KW-1185">Reference proteome</keyword>
<dbReference type="KEGG" id="pcx:LPB68_04915"/>
<reference evidence="1 2" key="1">
    <citation type="submission" date="2016-02" db="EMBL/GenBank/DDBJ databases">
        <title>Paenibacillus sp. LPB0068, isolated from Crassostrea gigas.</title>
        <authorList>
            <person name="Shin S.-K."/>
            <person name="Yi H."/>
        </authorList>
    </citation>
    <scope>NUCLEOTIDE SEQUENCE [LARGE SCALE GENOMIC DNA]</scope>
    <source>
        <strain evidence="1 2">LPB0068</strain>
    </source>
</reference>
<proteinExistence type="predicted"/>
<dbReference type="Gene3D" id="3.10.450.40">
    <property type="match status" value="1"/>
</dbReference>
<dbReference type="AlphaFoldDB" id="A0A167C5J4"/>
<protein>
    <recommendedName>
        <fullName evidence="3">IraD/Gp25-like domain-containing protein</fullName>
    </recommendedName>
</protein>
<dbReference type="RefSeq" id="WP_068659637.1">
    <property type="nucleotide sequence ID" value="NZ_CP017770.1"/>
</dbReference>
<comment type="caution">
    <text evidence="1">The sequence shown here is derived from an EMBL/GenBank/DDBJ whole genome shotgun (WGS) entry which is preliminary data.</text>
</comment>
<gene>
    <name evidence="1" type="ORF">PNBC_15335</name>
</gene>
<dbReference type="EMBL" id="LSFN01000032">
    <property type="protein sequence ID" value="OAB72804.1"/>
    <property type="molecule type" value="Genomic_DNA"/>
</dbReference>
<evidence type="ECO:0000313" key="2">
    <source>
        <dbReference type="Proteomes" id="UP000077134"/>
    </source>
</evidence>
<organism evidence="1 2">
    <name type="scientific">Paenibacillus crassostreae</name>
    <dbReference type="NCBI Taxonomy" id="1763538"/>
    <lineage>
        <taxon>Bacteria</taxon>
        <taxon>Bacillati</taxon>
        <taxon>Bacillota</taxon>
        <taxon>Bacilli</taxon>
        <taxon>Bacillales</taxon>
        <taxon>Paenibacillaceae</taxon>
        <taxon>Paenibacillus</taxon>
    </lineage>
</organism>
<name>A0A167C5J4_9BACL</name>
<evidence type="ECO:0000313" key="1">
    <source>
        <dbReference type="EMBL" id="OAB72804.1"/>
    </source>
</evidence>
<sequence length="101" mass="11114">MLVTINTTDTQNIDWAATGAAEIVQNVFTLINTFTYEVAYDRTIGIPGSFIDMPTPEAVPIVVERIYTLIDECEPRATVEDVIFAGLSEDGTLIFEVVIDV</sequence>